<dbReference type="RefSeq" id="XP_018139974.1">
    <property type="nucleotide sequence ID" value="XM_018286004.1"/>
</dbReference>
<feature type="region of interest" description="Disordered" evidence="3">
    <location>
        <begin position="1988"/>
        <end position="2011"/>
    </location>
</feature>
<feature type="transmembrane region" description="Helical" evidence="4">
    <location>
        <begin position="1934"/>
        <end position="1954"/>
    </location>
</feature>
<keyword evidence="7" id="KW-1185">Reference proteome</keyword>
<keyword evidence="4" id="KW-0472">Membrane</keyword>
<dbReference type="InterPro" id="IPR045851">
    <property type="entry name" value="AMP-bd_C_sf"/>
</dbReference>
<dbReference type="GO" id="GO:0031956">
    <property type="term" value="F:medium-chain fatty acid-CoA ligase activity"/>
    <property type="evidence" value="ECO:0007669"/>
    <property type="project" value="TreeGrafter"/>
</dbReference>
<feature type="transmembrane region" description="Helical" evidence="4">
    <location>
        <begin position="1739"/>
        <end position="1761"/>
    </location>
</feature>
<organism evidence="6 7">
    <name type="scientific">Pochonia chlamydosporia 170</name>
    <dbReference type="NCBI Taxonomy" id="1380566"/>
    <lineage>
        <taxon>Eukaryota</taxon>
        <taxon>Fungi</taxon>
        <taxon>Dikarya</taxon>
        <taxon>Ascomycota</taxon>
        <taxon>Pezizomycotina</taxon>
        <taxon>Sordariomycetes</taxon>
        <taxon>Hypocreomycetidae</taxon>
        <taxon>Hypocreales</taxon>
        <taxon>Clavicipitaceae</taxon>
        <taxon>Pochonia</taxon>
    </lineage>
</organism>
<evidence type="ECO:0000256" key="2">
    <source>
        <dbReference type="ARBA" id="ARBA00022553"/>
    </source>
</evidence>
<comment type="caution">
    <text evidence="6">The sequence shown here is derived from an EMBL/GenBank/DDBJ whole genome shotgun (WGS) entry which is preliminary data.</text>
</comment>
<feature type="transmembrane region" description="Helical" evidence="4">
    <location>
        <begin position="1905"/>
        <end position="1927"/>
    </location>
</feature>
<feature type="transmembrane region" description="Helical" evidence="4">
    <location>
        <begin position="1791"/>
        <end position="1815"/>
    </location>
</feature>
<keyword evidence="4" id="KW-1133">Transmembrane helix</keyword>
<evidence type="ECO:0000256" key="4">
    <source>
        <dbReference type="SAM" id="Phobius"/>
    </source>
</evidence>
<feature type="compositionally biased region" description="Basic residues" evidence="3">
    <location>
        <begin position="1322"/>
        <end position="1332"/>
    </location>
</feature>
<feature type="transmembrane region" description="Helical" evidence="4">
    <location>
        <begin position="1449"/>
        <end position="1475"/>
    </location>
</feature>
<feature type="compositionally biased region" description="Polar residues" evidence="3">
    <location>
        <begin position="1999"/>
        <end position="2011"/>
    </location>
</feature>
<feature type="transmembrane region" description="Helical" evidence="4">
    <location>
        <begin position="1960"/>
        <end position="1979"/>
    </location>
</feature>
<dbReference type="Gene3D" id="3.30.300.30">
    <property type="match status" value="2"/>
</dbReference>
<dbReference type="GeneID" id="28849998"/>
<keyword evidence="2" id="KW-0597">Phosphoprotein</keyword>
<feature type="region of interest" description="Disordered" evidence="3">
    <location>
        <begin position="1293"/>
        <end position="1377"/>
    </location>
</feature>
<feature type="domain" description="Carrier" evidence="5">
    <location>
        <begin position="726"/>
        <end position="803"/>
    </location>
</feature>
<dbReference type="EMBL" id="LSBJ02000007">
    <property type="protein sequence ID" value="OAQ62270.1"/>
    <property type="molecule type" value="Genomic_DNA"/>
</dbReference>
<dbReference type="InterPro" id="IPR036736">
    <property type="entry name" value="ACP-like_sf"/>
</dbReference>
<dbReference type="OrthoDB" id="3633556at2759"/>
<feature type="transmembrane region" description="Helical" evidence="4">
    <location>
        <begin position="1835"/>
        <end position="1856"/>
    </location>
</feature>
<dbReference type="STRING" id="1380566.A0A179FAD5"/>
<dbReference type="GO" id="GO:0006631">
    <property type="term" value="P:fatty acid metabolic process"/>
    <property type="evidence" value="ECO:0007669"/>
    <property type="project" value="TreeGrafter"/>
</dbReference>
<dbReference type="InterPro" id="IPR011004">
    <property type="entry name" value="Trimer_LpxA-like_sf"/>
</dbReference>
<dbReference type="Pfam" id="PF00501">
    <property type="entry name" value="AMP-binding"/>
    <property type="match status" value="1"/>
</dbReference>
<name>A0A179FAD5_METCM</name>
<feature type="transmembrane region" description="Helical" evidence="4">
    <location>
        <begin position="1767"/>
        <end position="1784"/>
    </location>
</feature>
<protein>
    <submittedName>
        <fullName evidence="6">Golgi GDP-mannose transporter</fullName>
    </submittedName>
</protein>
<dbReference type="InterPro" id="IPR000873">
    <property type="entry name" value="AMP-dep_synth/lig_dom"/>
</dbReference>
<feature type="transmembrane region" description="Helical" evidence="4">
    <location>
        <begin position="1868"/>
        <end position="1885"/>
    </location>
</feature>
<dbReference type="SMART" id="SM00823">
    <property type="entry name" value="PKS_PP"/>
    <property type="match status" value="1"/>
</dbReference>
<evidence type="ECO:0000313" key="6">
    <source>
        <dbReference type="EMBL" id="OAQ62270.1"/>
    </source>
</evidence>
<feature type="transmembrane region" description="Helical" evidence="4">
    <location>
        <begin position="1698"/>
        <end position="1718"/>
    </location>
</feature>
<evidence type="ECO:0000313" key="7">
    <source>
        <dbReference type="Proteomes" id="UP000078397"/>
    </source>
</evidence>
<evidence type="ECO:0000256" key="1">
    <source>
        <dbReference type="ARBA" id="ARBA00022450"/>
    </source>
</evidence>
<dbReference type="Pfam" id="PF00550">
    <property type="entry name" value="PP-binding"/>
    <property type="match status" value="1"/>
</dbReference>
<dbReference type="Gene3D" id="1.10.1200.10">
    <property type="entry name" value="ACP-like"/>
    <property type="match status" value="1"/>
</dbReference>
<dbReference type="SUPFAM" id="SSF56801">
    <property type="entry name" value="Acetyl-CoA synthetase-like"/>
    <property type="match status" value="1"/>
</dbReference>
<proteinExistence type="predicted"/>
<feature type="transmembrane region" description="Helical" evidence="4">
    <location>
        <begin position="1395"/>
        <end position="1418"/>
    </location>
</feature>
<dbReference type="InterPro" id="IPR042099">
    <property type="entry name" value="ANL_N_sf"/>
</dbReference>
<accession>A0A179FAD5</accession>
<dbReference type="Gene3D" id="3.40.50.12780">
    <property type="entry name" value="N-terminal domain of ligase-like"/>
    <property type="match status" value="1"/>
</dbReference>
<dbReference type="KEGG" id="pchm:VFPPC_07086"/>
<keyword evidence="4" id="KW-0812">Transmembrane</keyword>
<dbReference type="InterPro" id="IPR020806">
    <property type="entry name" value="PKS_PP-bd"/>
</dbReference>
<dbReference type="GO" id="GO:0031177">
    <property type="term" value="F:phosphopantetheine binding"/>
    <property type="evidence" value="ECO:0007669"/>
    <property type="project" value="InterPro"/>
</dbReference>
<dbReference type="NCBIfam" id="TIGR00803">
    <property type="entry name" value="nst"/>
    <property type="match status" value="1"/>
</dbReference>
<gene>
    <name evidence="6" type="ORF">VFPPC_07086</name>
</gene>
<dbReference type="SUPFAM" id="SSF47336">
    <property type="entry name" value="ACP-like"/>
    <property type="match status" value="1"/>
</dbReference>
<dbReference type="Gene3D" id="2.160.10.10">
    <property type="entry name" value="Hexapeptide repeat proteins"/>
    <property type="match status" value="1"/>
</dbReference>
<keyword evidence="1" id="KW-0596">Phosphopantetheine</keyword>
<sequence length="2011" mass="221928">MDILSAIPCTAPDAERSLHLLYALLTQLPGAWPTIPLIRCYARLSKLLPEALKCNPESEVATLMHATSRVIKSSYDSFSDFICRDSRPALRTTSPDQFITHRGLHNFVTNFPLALEPAGRKPVVAIALPNGPLLAAMCIAVTTYYTAAPINPAAGPDQFCADVLQSGARVILTNSQDYEKLQLKDEWVQNEKIQVYIVDWNGRDDIRLLNTTGQALESRPPRPSPNQADDIGLILFTSGTSGTKKVVPLTLHSIIAGVGFVMDSWGLKESDTCLNMMPLYHVGGLVRNIFAPMFSQGSTVCCAAFDPNLFWDVVDSLQPTWYYASPSMHSVILGQALERPASLERSKIRLACNAAGGLLPSLACQLRDTFNCIVLPSYGMTECMPISTPPLDYKLDREGTSGISTGPELTVLDWSEHKVESGTIGRICVRGEPVFPGYLRPDGSYDKSPFNPDGWFDTGDLGYLDSDGYLYITGRSKEVINRGGELISPFEVENAIMCAALSPTSPISGKVSQVLAFSASHDVLQEVVAVVLVTPPGETRVDLKRLHAALRSSLQQVKWPVLITYMNDLPKRNNKVLRIKLGQRLGLPDINDEMPYLRRHWEATCPAPDTALSEAIDCVPCTVDQEVILECLNGALPSDVRCHVRRASVDDMPELFCAPAKQIYPAPLAALATDLKDHLRGHLHNYMVPEKVHVLDQPLPMDEQGCVDDQILQHMVDRLLGVSMDMLMDSTEGRVAKVFADMLSQHPGELPRDADFFSLGGDSLRAGRLASALRNEFGFQVPISIIFNDGSIQAISAYLDKIALTSTASGEEDKVFGCTETNSSTNPLLMAIQLIPLVILYPLRRAFQWTIFIVALSCTQSWPTNASVPGRLFNLTLSILFSRIVVRIVVPFVGIVAKWTIIGRYKEGLYPMWGWYHTRWWMVQKIVSLSGKGWFSFNDTTKTWYCRLMGAKIGKNVRLAGASLGEWDLLDIRDGAALTRCICRPFAAEGNTSMYLGKIIVGERASVGISSIVAAGTEIPPNTCIGPNSSSWELQDADEANRDLSPGAAAKPHWLLTLLFTIPLQLTAWFLSLMPWIGGLLGMVLEQPMISGTPLRNILDWFTEPRRVAFHYLALILRCLFSPFILFGFAIIIKLVLDAAFGRLSPKGRSTFSTWRANLMKSLLPVSRLHDMTTMFGQHYEATSIALRMLGSKVGKRVYWPGTGPSIGDYHLLTVGNDVVFGSRAHLITSDGTGSETITIRDRAMIADRVCLLPGVEIGARTTMGSGALTSRNKKYEDGATFVGSKGRDAVCLSTGDREKREPRQRIRYMSSDDTLTGDRHISKKAIPRTRIQHMSSDDTLAESGRSVKSKKPKYKEKADHFQTDSDTDDNCDEPSTSETISPFGKAFYLKLAPYHVLGPFAIFCYSSFMTVFTAFYWNVPNISSIQLVDFLMNRFIARNNSMLYEVGVLFGLCTLVFAILTSLQALLALGIVIASKWALLGRRQPGNYDWDKSPYCQRWQLFLCIEKLRRQCYRGEGILGLLTGTNWIVLYFRALGARIGNDCALFANGRPNLMFTEPDLITLGDRVVVDDASVVAHINTRGKFDLNRLEIGNRRRPTDRPAYSQEHVRAGHYRGKMDEKKNEDYVVKMPDGGFDGDEKDAFMAKTAPARRPHHGQHDLTKSLSKLDSSPPLSVVAYCLSSISMTVVNKYVVSGTFWNLNFFYLAIQAVVCIAAISACKSLGLIRNLAPFDSNKARKWFPISLLLVGMIYTSTKALQFLSVPVYTIFKNLTIIVIAYGEVLWFGGNVTPLALLSFGLMVLSSVVAAWADIQSAIAGDFGHADSSAAMSTLNAGYAWMGLNVFCTASYVLGMRKVIKKMNFKDWDTMYYNNLLTIPVLVVCSLLVEDWSGTNFAKNFPEDSRNRIIVGMIYSGLAAIFISYCSAWCIRVTSSTTYSMVGALNKLPIAISGLVFFAAPVTFGSVSAIFIGFVSGIVYAWARVRQSSTAKDTLPTSRPPMSASSQSNRDAANS</sequence>
<dbReference type="PANTHER" id="PTHR43201:SF10">
    <property type="entry name" value="CARRIER DOMAIN-CONTAINING PROTEIN"/>
    <property type="match status" value="1"/>
</dbReference>
<feature type="transmembrane region" description="Helical" evidence="4">
    <location>
        <begin position="1109"/>
        <end position="1137"/>
    </location>
</feature>
<evidence type="ECO:0000259" key="5">
    <source>
        <dbReference type="PROSITE" id="PS50075"/>
    </source>
</evidence>
<feature type="compositionally biased region" description="Basic and acidic residues" evidence="3">
    <location>
        <begin position="1296"/>
        <end position="1305"/>
    </location>
</feature>
<dbReference type="SUPFAM" id="SSF51161">
    <property type="entry name" value="Trimeric LpxA-like enzymes"/>
    <property type="match status" value="2"/>
</dbReference>
<dbReference type="Proteomes" id="UP000078397">
    <property type="component" value="Unassembled WGS sequence"/>
</dbReference>
<reference evidence="6 7" key="1">
    <citation type="journal article" date="2016" name="PLoS Pathog.">
        <title>Biosynthesis of antibiotic leucinostatins in bio-control fungus Purpureocillium lilacinum and their inhibition on phytophthora revealed by genome mining.</title>
        <authorList>
            <person name="Wang G."/>
            <person name="Liu Z."/>
            <person name="Lin R."/>
            <person name="Li E."/>
            <person name="Mao Z."/>
            <person name="Ling J."/>
            <person name="Yang Y."/>
            <person name="Yin W.B."/>
            <person name="Xie B."/>
        </authorList>
    </citation>
    <scope>NUCLEOTIDE SEQUENCE [LARGE SCALE GENOMIC DNA]</scope>
    <source>
        <strain evidence="6">170</strain>
    </source>
</reference>
<dbReference type="InterPro" id="IPR009081">
    <property type="entry name" value="PP-bd_ACP"/>
</dbReference>
<dbReference type="PANTHER" id="PTHR43201">
    <property type="entry name" value="ACYL-COA SYNTHETASE"/>
    <property type="match status" value="1"/>
</dbReference>
<evidence type="ECO:0000256" key="3">
    <source>
        <dbReference type="SAM" id="MobiDB-lite"/>
    </source>
</evidence>
<feature type="transmembrane region" description="Helical" evidence="4">
    <location>
        <begin position="1054"/>
        <end position="1077"/>
    </location>
</feature>
<dbReference type="PROSITE" id="PS50075">
    <property type="entry name" value="CARRIER"/>
    <property type="match status" value="1"/>
</dbReference>